<reference evidence="1" key="1">
    <citation type="submission" date="2020-05" db="EMBL/GenBank/DDBJ databases">
        <authorList>
            <person name="Chiriac C."/>
            <person name="Salcher M."/>
            <person name="Ghai R."/>
            <person name="Kavagutti S V."/>
        </authorList>
    </citation>
    <scope>NUCLEOTIDE SEQUENCE</scope>
</reference>
<proteinExistence type="predicted"/>
<evidence type="ECO:0000313" key="1">
    <source>
        <dbReference type="EMBL" id="CAB4627193.1"/>
    </source>
</evidence>
<sequence length="225" mass="24198">MDLLKRYKGDDFDESFNFDDAEIGEFEESSSSKPFLVKAIAMMLAVTGIAYGANIALTTAQGGKTEFGQGFVTAAACDTQDGITVIPQAGFINETGTAGASGRFTLDTVYLENIDKACVGDDFIIQVYGETGTALTLTESETALNSGNYVQFDAVRFSYVDSNTVVLTDTRQYADVYILTDTSSSTEFDSNQGSIQIVFDADRLISMADASLLRRITIQTVKTGS</sequence>
<organism evidence="1">
    <name type="scientific">freshwater metagenome</name>
    <dbReference type="NCBI Taxonomy" id="449393"/>
    <lineage>
        <taxon>unclassified sequences</taxon>
        <taxon>metagenomes</taxon>
        <taxon>ecological metagenomes</taxon>
    </lineage>
</organism>
<accession>A0A6J6ISA2</accession>
<gene>
    <name evidence="1" type="ORF">UFOPK1946_00920</name>
</gene>
<dbReference type="AlphaFoldDB" id="A0A6J6ISA2"/>
<dbReference type="EMBL" id="CAEZVG010000056">
    <property type="protein sequence ID" value="CAB4627193.1"/>
    <property type="molecule type" value="Genomic_DNA"/>
</dbReference>
<name>A0A6J6ISA2_9ZZZZ</name>
<protein>
    <submittedName>
        <fullName evidence="1">Unannotated protein</fullName>
    </submittedName>
</protein>